<evidence type="ECO:0000256" key="12">
    <source>
        <dbReference type="SAM" id="Phobius"/>
    </source>
</evidence>
<evidence type="ECO:0000256" key="9">
    <source>
        <dbReference type="ARBA" id="ARBA00023157"/>
    </source>
</evidence>
<dbReference type="InterPro" id="IPR012187">
    <property type="entry name" value="Disulphide_bond_form_BdbC"/>
</dbReference>
<dbReference type="Gene3D" id="1.20.1550.10">
    <property type="entry name" value="DsbB-like"/>
    <property type="match status" value="1"/>
</dbReference>
<evidence type="ECO:0000313" key="14">
    <source>
        <dbReference type="Proteomes" id="UP000176629"/>
    </source>
</evidence>
<dbReference type="STRING" id="1801773.A3A03_03825"/>
<feature type="transmembrane region" description="Helical" evidence="12">
    <location>
        <begin position="40"/>
        <end position="56"/>
    </location>
</feature>
<evidence type="ECO:0000256" key="1">
    <source>
        <dbReference type="ARBA" id="ARBA00004141"/>
    </source>
</evidence>
<protein>
    <recommendedName>
        <fullName evidence="15">2-oxoglutarate dehydrogenase</fullName>
    </recommendedName>
</protein>
<dbReference type="PANTHER" id="PTHR43469">
    <property type="entry name" value="DISULFIDE FORMATION PROTEIN-RELATED"/>
    <property type="match status" value="1"/>
</dbReference>
<dbReference type="SUPFAM" id="SSF158442">
    <property type="entry name" value="DsbB-like"/>
    <property type="match status" value="1"/>
</dbReference>
<dbReference type="PANTHER" id="PTHR43469:SF1">
    <property type="entry name" value="SPBETA PROPHAGE-DERIVED DISULFIDE BOND FORMATION PROTEIN B"/>
    <property type="match status" value="1"/>
</dbReference>
<evidence type="ECO:0000256" key="3">
    <source>
        <dbReference type="ARBA" id="ARBA00022448"/>
    </source>
</evidence>
<evidence type="ECO:0000256" key="4">
    <source>
        <dbReference type="ARBA" id="ARBA00022692"/>
    </source>
</evidence>
<evidence type="ECO:0000256" key="11">
    <source>
        <dbReference type="ARBA" id="ARBA00023284"/>
    </source>
</evidence>
<dbReference type="EMBL" id="MFUX01000024">
    <property type="protein sequence ID" value="OGI94427.1"/>
    <property type="molecule type" value="Genomic_DNA"/>
</dbReference>
<proteinExistence type="inferred from homology"/>
<feature type="transmembrane region" description="Helical" evidence="12">
    <location>
        <begin position="110"/>
        <end position="134"/>
    </location>
</feature>
<evidence type="ECO:0000313" key="13">
    <source>
        <dbReference type="EMBL" id="OGI94427.1"/>
    </source>
</evidence>
<evidence type="ECO:0008006" key="15">
    <source>
        <dbReference type="Google" id="ProtNLM"/>
    </source>
</evidence>
<dbReference type="Pfam" id="PF02600">
    <property type="entry name" value="DsbB"/>
    <property type="match status" value="1"/>
</dbReference>
<dbReference type="Proteomes" id="UP000176629">
    <property type="component" value="Unassembled WGS sequence"/>
</dbReference>
<evidence type="ECO:0000256" key="2">
    <source>
        <dbReference type="ARBA" id="ARBA00007602"/>
    </source>
</evidence>
<dbReference type="AlphaFoldDB" id="A0A1F6XJU5"/>
<evidence type="ECO:0000256" key="6">
    <source>
        <dbReference type="ARBA" id="ARBA00022989"/>
    </source>
</evidence>
<evidence type="ECO:0000256" key="5">
    <source>
        <dbReference type="ARBA" id="ARBA00022982"/>
    </source>
</evidence>
<dbReference type="InterPro" id="IPR023380">
    <property type="entry name" value="DsbB-like_sf"/>
</dbReference>
<comment type="subcellular location">
    <subcellularLocation>
        <location evidence="1">Membrane</location>
        <topology evidence="1">Multi-pass membrane protein</topology>
    </subcellularLocation>
</comment>
<evidence type="ECO:0000256" key="10">
    <source>
        <dbReference type="ARBA" id="ARBA00023186"/>
    </source>
</evidence>
<keyword evidence="3" id="KW-0813">Transport</keyword>
<name>A0A1F6XJU5_9BACT</name>
<dbReference type="GO" id="GO:0016020">
    <property type="term" value="C:membrane"/>
    <property type="evidence" value="ECO:0007669"/>
    <property type="project" value="UniProtKB-SubCell"/>
</dbReference>
<reference evidence="13 14" key="1">
    <citation type="journal article" date="2016" name="Nat. Commun.">
        <title>Thousands of microbial genomes shed light on interconnected biogeochemical processes in an aquifer system.</title>
        <authorList>
            <person name="Anantharaman K."/>
            <person name="Brown C.T."/>
            <person name="Hug L.A."/>
            <person name="Sharon I."/>
            <person name="Castelle C.J."/>
            <person name="Probst A.J."/>
            <person name="Thomas B.C."/>
            <person name="Singh A."/>
            <person name="Wilkins M.J."/>
            <person name="Karaoz U."/>
            <person name="Brodie E.L."/>
            <person name="Williams K.H."/>
            <person name="Hubbard S.S."/>
            <person name="Banfield J.F."/>
        </authorList>
    </citation>
    <scope>NUCLEOTIDE SEQUENCE [LARGE SCALE GENOMIC DNA]</scope>
</reference>
<dbReference type="GO" id="GO:0006457">
    <property type="term" value="P:protein folding"/>
    <property type="evidence" value="ECO:0007669"/>
    <property type="project" value="InterPro"/>
</dbReference>
<feature type="transmembrane region" description="Helical" evidence="12">
    <location>
        <begin position="63"/>
        <end position="80"/>
    </location>
</feature>
<keyword evidence="4 12" id="KW-0812">Transmembrane</keyword>
<keyword evidence="11" id="KW-0676">Redox-active center</keyword>
<dbReference type="InterPro" id="IPR003752">
    <property type="entry name" value="DiS_bond_form_DsbB/BdbC"/>
</dbReference>
<keyword evidence="5" id="KW-0249">Electron transport</keyword>
<keyword evidence="10" id="KW-0143">Chaperone</keyword>
<comment type="caution">
    <text evidence="13">The sequence shown here is derived from an EMBL/GenBank/DDBJ whole genome shotgun (WGS) entry which is preliminary data.</text>
</comment>
<keyword evidence="6 12" id="KW-1133">Transmembrane helix</keyword>
<keyword evidence="7" id="KW-0560">Oxidoreductase</keyword>
<evidence type="ECO:0000256" key="8">
    <source>
        <dbReference type="ARBA" id="ARBA00023136"/>
    </source>
</evidence>
<keyword evidence="9" id="KW-1015">Disulfide bond</keyword>
<organism evidence="13 14">
    <name type="scientific">Candidatus Nomurabacteria bacterium RIFCSPLOWO2_01_FULL_40_18</name>
    <dbReference type="NCBI Taxonomy" id="1801773"/>
    <lineage>
        <taxon>Bacteria</taxon>
        <taxon>Candidatus Nomuraibacteriota</taxon>
    </lineage>
</organism>
<dbReference type="GO" id="GO:0015035">
    <property type="term" value="F:protein-disulfide reductase activity"/>
    <property type="evidence" value="ECO:0007669"/>
    <property type="project" value="InterPro"/>
</dbReference>
<gene>
    <name evidence="13" type="ORF">A3A03_03825</name>
</gene>
<sequence>MEKHFLTLGFILSLSAALFSLIYSEIVGFIPCSLCWYQRIFLFPLVFIFGSALWYKDRKIIRYTLPLICVGFIISIYQNFGYYFGNSSNLPCDASGVSCYQQLISEFGGYISIPMLALTAFFALLTLLAVAHFYPKHKID</sequence>
<keyword evidence="8 12" id="KW-0472">Membrane</keyword>
<evidence type="ECO:0000256" key="7">
    <source>
        <dbReference type="ARBA" id="ARBA00023002"/>
    </source>
</evidence>
<dbReference type="PIRSF" id="PIRSF036659">
    <property type="entry name" value="BdbC"/>
    <property type="match status" value="1"/>
</dbReference>
<accession>A0A1F6XJU5</accession>
<comment type="similarity">
    <text evidence="2">Belongs to the DsbB family. BdbC subfamily.</text>
</comment>